<dbReference type="EMBL" id="CDMC01000004">
    <property type="protein sequence ID" value="CEL03792.1"/>
    <property type="molecule type" value="Genomic_DNA"/>
</dbReference>
<evidence type="ECO:0000313" key="2">
    <source>
        <dbReference type="EMBL" id="CEL03792.1"/>
    </source>
</evidence>
<keyword evidence="3" id="KW-1185">Reference proteome</keyword>
<dbReference type="AlphaFoldDB" id="A0A0U5FW82"/>
<dbReference type="InterPro" id="IPR036291">
    <property type="entry name" value="NAD(P)-bd_dom_sf"/>
</dbReference>
<proteinExistence type="predicted"/>
<dbReference type="Pfam" id="PF01370">
    <property type="entry name" value="Epimerase"/>
    <property type="match status" value="1"/>
</dbReference>
<dbReference type="PANTHER" id="PTHR43103:SF6">
    <property type="entry name" value="PUTATIVE-RELATED"/>
    <property type="match status" value="1"/>
</dbReference>
<protein>
    <recommendedName>
        <fullName evidence="1">NAD-dependent epimerase/dehydratase domain-containing protein</fullName>
    </recommendedName>
</protein>
<dbReference type="OrthoDB" id="202470at2759"/>
<dbReference type="CDD" id="cd08946">
    <property type="entry name" value="SDR_e"/>
    <property type="match status" value="1"/>
</dbReference>
<dbReference type="STRING" id="454130.A0A0U5FW82"/>
<dbReference type="PANTHER" id="PTHR43103">
    <property type="entry name" value="NUCLEOSIDE-DIPHOSPHATE-SUGAR EPIMERASE"/>
    <property type="match status" value="1"/>
</dbReference>
<sequence>MPSGKRIVVTGGSGQVGQHVIATLLAHGHDILNLDLAPLPAHLSSRVHTLRTDLTDSGQVHSALTSRFHPTCPFDPAREPLNAIPDAVIHLAGYPRGMIVPDGEMYRTNTQSGYNVIEAACRLGVKKILVASTVCVYGPPYAEGAIDFPSFPVTEEVDADPMDIYAISKVCVERTARGLAKRFAAFGVDVYVFRIAAVIEPGEYKRFFESWGADPVDHKAVGWSYTDARDFGKMCHLAVLKDGLGFQIFNATNDEITVQTDLTSTQFLNKAAPGVPFTREMGDDEAPLTNRKARELLGFEQDHSWRMNQSKVRRNQFLNVPGESPSPSPYSPIGLSTTKLPCSRINANIHRSIRNDSSIDRLHAL</sequence>
<evidence type="ECO:0000259" key="1">
    <source>
        <dbReference type="Pfam" id="PF01370"/>
    </source>
</evidence>
<dbReference type="Gene3D" id="3.40.50.720">
    <property type="entry name" value="NAD(P)-binding Rossmann-like Domain"/>
    <property type="match status" value="1"/>
</dbReference>
<accession>A0A0U5FW82</accession>
<name>A0A0U5FW82_ASPCI</name>
<reference evidence="3" key="1">
    <citation type="journal article" date="2016" name="Genome Announc.">
        <title>Draft genome sequences of fungus Aspergillus calidoustus.</title>
        <authorList>
            <person name="Horn F."/>
            <person name="Linde J."/>
            <person name="Mattern D.J."/>
            <person name="Walther G."/>
            <person name="Guthke R."/>
            <person name="Scherlach K."/>
            <person name="Martin K."/>
            <person name="Brakhage A.A."/>
            <person name="Petzke L."/>
            <person name="Valiante V."/>
        </authorList>
    </citation>
    <scope>NUCLEOTIDE SEQUENCE [LARGE SCALE GENOMIC DNA]</scope>
    <source>
        <strain evidence="3">SF006504</strain>
    </source>
</reference>
<dbReference type="InterPro" id="IPR001509">
    <property type="entry name" value="Epimerase_deHydtase"/>
</dbReference>
<gene>
    <name evidence="2" type="ORF">ASPCAL04935</name>
</gene>
<dbReference type="SUPFAM" id="SSF51735">
    <property type="entry name" value="NAD(P)-binding Rossmann-fold domains"/>
    <property type="match status" value="1"/>
</dbReference>
<evidence type="ECO:0000313" key="3">
    <source>
        <dbReference type="Proteomes" id="UP000054771"/>
    </source>
</evidence>
<dbReference type="Proteomes" id="UP000054771">
    <property type="component" value="Unassembled WGS sequence"/>
</dbReference>
<organism evidence="2 3">
    <name type="scientific">Aspergillus calidoustus</name>
    <dbReference type="NCBI Taxonomy" id="454130"/>
    <lineage>
        <taxon>Eukaryota</taxon>
        <taxon>Fungi</taxon>
        <taxon>Dikarya</taxon>
        <taxon>Ascomycota</taxon>
        <taxon>Pezizomycotina</taxon>
        <taxon>Eurotiomycetes</taxon>
        <taxon>Eurotiomycetidae</taxon>
        <taxon>Eurotiales</taxon>
        <taxon>Aspergillaceae</taxon>
        <taxon>Aspergillus</taxon>
        <taxon>Aspergillus subgen. Nidulantes</taxon>
    </lineage>
</organism>
<feature type="domain" description="NAD-dependent epimerase/dehydratase" evidence="1">
    <location>
        <begin position="7"/>
        <end position="203"/>
    </location>
</feature>